<protein>
    <submittedName>
        <fullName evidence="1">Uncharacterized protein</fullName>
    </submittedName>
</protein>
<sequence>MAAMNLSPPGEGSVLSLIDDENQIEGTSQQLLSTSVKPICHKNLPTISCIQPTTSQEIPSHLSTLQTKQNRKSILITQMSLIPSPSKPPVKEDPAIPNSILRYLQHHR</sequence>
<gene>
    <name evidence="1" type="ORF">ANN_10185</name>
</gene>
<dbReference type="EMBL" id="JAJSOF020000005">
    <property type="protein sequence ID" value="KAJ4448172.1"/>
    <property type="molecule type" value="Genomic_DNA"/>
</dbReference>
<evidence type="ECO:0000313" key="2">
    <source>
        <dbReference type="Proteomes" id="UP001148838"/>
    </source>
</evidence>
<evidence type="ECO:0000313" key="1">
    <source>
        <dbReference type="EMBL" id="KAJ4448172.1"/>
    </source>
</evidence>
<dbReference type="Proteomes" id="UP001148838">
    <property type="component" value="Unassembled WGS sequence"/>
</dbReference>
<accession>A0ABQ8TR41</accession>
<reference evidence="1 2" key="1">
    <citation type="journal article" date="2022" name="Allergy">
        <title>Genome assembly and annotation of Periplaneta americana reveal a comprehensive cockroach allergen profile.</title>
        <authorList>
            <person name="Wang L."/>
            <person name="Xiong Q."/>
            <person name="Saelim N."/>
            <person name="Wang L."/>
            <person name="Nong W."/>
            <person name="Wan A.T."/>
            <person name="Shi M."/>
            <person name="Liu X."/>
            <person name="Cao Q."/>
            <person name="Hui J.H.L."/>
            <person name="Sookrung N."/>
            <person name="Leung T.F."/>
            <person name="Tungtrongchitr A."/>
            <person name="Tsui S.K.W."/>
        </authorList>
    </citation>
    <scope>NUCLEOTIDE SEQUENCE [LARGE SCALE GENOMIC DNA]</scope>
    <source>
        <strain evidence="1">PWHHKU_190912</strain>
    </source>
</reference>
<comment type="caution">
    <text evidence="1">The sequence shown here is derived from an EMBL/GenBank/DDBJ whole genome shotgun (WGS) entry which is preliminary data.</text>
</comment>
<keyword evidence="2" id="KW-1185">Reference proteome</keyword>
<organism evidence="1 2">
    <name type="scientific">Periplaneta americana</name>
    <name type="common">American cockroach</name>
    <name type="synonym">Blatta americana</name>
    <dbReference type="NCBI Taxonomy" id="6978"/>
    <lineage>
        <taxon>Eukaryota</taxon>
        <taxon>Metazoa</taxon>
        <taxon>Ecdysozoa</taxon>
        <taxon>Arthropoda</taxon>
        <taxon>Hexapoda</taxon>
        <taxon>Insecta</taxon>
        <taxon>Pterygota</taxon>
        <taxon>Neoptera</taxon>
        <taxon>Polyneoptera</taxon>
        <taxon>Dictyoptera</taxon>
        <taxon>Blattodea</taxon>
        <taxon>Blattoidea</taxon>
        <taxon>Blattidae</taxon>
        <taxon>Blattinae</taxon>
        <taxon>Periplaneta</taxon>
    </lineage>
</organism>
<name>A0ABQ8TR41_PERAM</name>
<proteinExistence type="predicted"/>